<evidence type="ECO:0000256" key="13">
    <source>
        <dbReference type="SAM" id="Phobius"/>
    </source>
</evidence>
<protein>
    <recommendedName>
        <fullName evidence="4">Probable multidrug resistance protein NorM</fullName>
    </recommendedName>
    <alternativeName>
        <fullName evidence="12">Multidrug-efflux transporter</fullName>
    </alternativeName>
</protein>
<feature type="transmembrane region" description="Helical" evidence="13">
    <location>
        <begin position="80"/>
        <end position="101"/>
    </location>
</feature>
<dbReference type="InterPro" id="IPR050222">
    <property type="entry name" value="MATE_MdtK"/>
</dbReference>
<evidence type="ECO:0000256" key="11">
    <source>
        <dbReference type="ARBA" id="ARBA00023136"/>
    </source>
</evidence>
<keyword evidence="11 13" id="KW-0472">Membrane</keyword>
<evidence type="ECO:0000256" key="8">
    <source>
        <dbReference type="ARBA" id="ARBA00022692"/>
    </source>
</evidence>
<evidence type="ECO:0000313" key="14">
    <source>
        <dbReference type="EMBL" id="HIU46309.1"/>
    </source>
</evidence>
<feature type="transmembrane region" description="Helical" evidence="13">
    <location>
        <begin position="39"/>
        <end position="60"/>
    </location>
</feature>
<evidence type="ECO:0000256" key="12">
    <source>
        <dbReference type="ARBA" id="ARBA00031636"/>
    </source>
</evidence>
<feature type="transmembrane region" description="Helical" evidence="13">
    <location>
        <begin position="338"/>
        <end position="355"/>
    </location>
</feature>
<name>A0A9D1S3V6_9FIRM</name>
<dbReference type="NCBIfam" id="TIGR00797">
    <property type="entry name" value="matE"/>
    <property type="match status" value="1"/>
</dbReference>
<dbReference type="PIRSF" id="PIRSF006603">
    <property type="entry name" value="DinF"/>
    <property type="match status" value="1"/>
</dbReference>
<evidence type="ECO:0000256" key="10">
    <source>
        <dbReference type="ARBA" id="ARBA00023065"/>
    </source>
</evidence>
<proteinExistence type="inferred from homology"/>
<feature type="transmembrane region" description="Helical" evidence="13">
    <location>
        <begin position="277"/>
        <end position="297"/>
    </location>
</feature>
<evidence type="ECO:0000313" key="15">
    <source>
        <dbReference type="Proteomes" id="UP000824123"/>
    </source>
</evidence>
<reference evidence="14" key="1">
    <citation type="submission" date="2020-10" db="EMBL/GenBank/DDBJ databases">
        <authorList>
            <person name="Gilroy R."/>
        </authorList>
    </citation>
    <scope>NUCLEOTIDE SEQUENCE</scope>
    <source>
        <strain evidence="14">ChiSxjej2B14-8506</strain>
    </source>
</reference>
<dbReference type="PANTHER" id="PTHR43298">
    <property type="entry name" value="MULTIDRUG RESISTANCE PROTEIN NORM-RELATED"/>
    <property type="match status" value="1"/>
</dbReference>
<dbReference type="Pfam" id="PF01554">
    <property type="entry name" value="MatE"/>
    <property type="match status" value="2"/>
</dbReference>
<keyword evidence="5" id="KW-0813">Transport</keyword>
<evidence type="ECO:0000256" key="3">
    <source>
        <dbReference type="ARBA" id="ARBA00010199"/>
    </source>
</evidence>
<feature type="transmembrane region" description="Helical" evidence="13">
    <location>
        <begin position="309"/>
        <end position="326"/>
    </location>
</feature>
<keyword evidence="10" id="KW-0406">Ion transport</keyword>
<feature type="transmembrane region" description="Helical" evidence="13">
    <location>
        <begin position="113"/>
        <end position="133"/>
    </location>
</feature>
<dbReference type="CDD" id="cd13137">
    <property type="entry name" value="MATE_NorM_like"/>
    <property type="match status" value="1"/>
</dbReference>
<keyword evidence="8 13" id="KW-0812">Transmembrane</keyword>
<dbReference type="GO" id="GO:0015297">
    <property type="term" value="F:antiporter activity"/>
    <property type="evidence" value="ECO:0007669"/>
    <property type="project" value="UniProtKB-KW"/>
</dbReference>
<dbReference type="GO" id="GO:0005886">
    <property type="term" value="C:plasma membrane"/>
    <property type="evidence" value="ECO:0007669"/>
    <property type="project" value="UniProtKB-SubCell"/>
</dbReference>
<dbReference type="PANTHER" id="PTHR43298:SF2">
    <property type="entry name" value="FMN_FAD EXPORTER YEEO-RELATED"/>
    <property type="match status" value="1"/>
</dbReference>
<comment type="function">
    <text evidence="1">Multidrug efflux pump.</text>
</comment>
<dbReference type="GO" id="GO:0006811">
    <property type="term" value="P:monoatomic ion transport"/>
    <property type="evidence" value="ECO:0007669"/>
    <property type="project" value="UniProtKB-KW"/>
</dbReference>
<dbReference type="EMBL" id="DVNK01000025">
    <property type="protein sequence ID" value="HIU46309.1"/>
    <property type="molecule type" value="Genomic_DNA"/>
</dbReference>
<sequence>MPPDGLQRWTRALGRRLPRRAEAARGDVMFTRRDLARMIWPLMLEQTLSLTIGMADTAMVTRVSAAALSGVSLVDSINVVLVQLFSALATGGAVVSAQYLGRDDLRSARDAGRQLYVLCLMLSGAMALVSAVLRTPILSLIFGRIEADVMSSAQIYFLLTALSYPFLGLYNSGAALYRSMGKTNVTLLISILMNVINVAGNAITIYAFGMGAAGAGLATLISRIVGGVAITWLLRDRRNTLCVRSYSLRLSRDMVERILRIGVPSGLENSMFSFGKLLVASLVSSLGTAAIAANAVGNNLAIMQNMPGMAINLAIVTVVGRVMGAGQRDEARRYTRMLLGLVYICNWVLNVPMIIFAEPLVRLFGLDAASVPDAVWIVVFHGAWALFTWPLSFALPNTLRAAGDVRYTMTVSVVSMWVFRVLLSYVLAWYGLGLKAVWIAMITDWAVRGAFFVWRYRGDRWLEKKVV</sequence>
<keyword evidence="6" id="KW-0050">Antiport</keyword>
<feature type="transmembrane region" description="Helical" evidence="13">
    <location>
        <begin position="214"/>
        <end position="234"/>
    </location>
</feature>
<evidence type="ECO:0000256" key="4">
    <source>
        <dbReference type="ARBA" id="ARBA00020268"/>
    </source>
</evidence>
<organism evidence="14 15">
    <name type="scientific">Candidatus Fimadaptatus faecigallinarum</name>
    <dbReference type="NCBI Taxonomy" id="2840814"/>
    <lineage>
        <taxon>Bacteria</taxon>
        <taxon>Bacillati</taxon>
        <taxon>Bacillota</taxon>
        <taxon>Clostridia</taxon>
        <taxon>Eubacteriales</taxon>
        <taxon>Candidatus Fimadaptatus</taxon>
    </lineage>
</organism>
<evidence type="ECO:0000256" key="9">
    <source>
        <dbReference type="ARBA" id="ARBA00022989"/>
    </source>
</evidence>
<evidence type="ECO:0000256" key="7">
    <source>
        <dbReference type="ARBA" id="ARBA00022475"/>
    </source>
</evidence>
<feature type="transmembrane region" description="Helical" evidence="13">
    <location>
        <begin position="185"/>
        <end position="208"/>
    </location>
</feature>
<accession>A0A9D1S3V6</accession>
<comment type="caution">
    <text evidence="14">The sequence shown here is derived from an EMBL/GenBank/DDBJ whole genome shotgun (WGS) entry which is preliminary data.</text>
</comment>
<evidence type="ECO:0000256" key="6">
    <source>
        <dbReference type="ARBA" id="ARBA00022449"/>
    </source>
</evidence>
<comment type="similarity">
    <text evidence="3">Belongs to the multi antimicrobial extrusion (MATE) (TC 2.A.66.1) family.</text>
</comment>
<keyword evidence="9 13" id="KW-1133">Transmembrane helix</keyword>
<feature type="transmembrane region" description="Helical" evidence="13">
    <location>
        <begin position="436"/>
        <end position="454"/>
    </location>
</feature>
<keyword evidence="7" id="KW-1003">Cell membrane</keyword>
<feature type="transmembrane region" description="Helical" evidence="13">
    <location>
        <begin position="407"/>
        <end position="430"/>
    </location>
</feature>
<comment type="subcellular location">
    <subcellularLocation>
        <location evidence="2">Cell membrane</location>
        <topology evidence="2">Multi-pass membrane protein</topology>
    </subcellularLocation>
</comment>
<dbReference type="InterPro" id="IPR048279">
    <property type="entry name" value="MdtK-like"/>
</dbReference>
<dbReference type="Proteomes" id="UP000824123">
    <property type="component" value="Unassembled WGS sequence"/>
</dbReference>
<dbReference type="GO" id="GO:0042910">
    <property type="term" value="F:xenobiotic transmembrane transporter activity"/>
    <property type="evidence" value="ECO:0007669"/>
    <property type="project" value="InterPro"/>
</dbReference>
<evidence type="ECO:0000256" key="1">
    <source>
        <dbReference type="ARBA" id="ARBA00003408"/>
    </source>
</evidence>
<dbReference type="AlphaFoldDB" id="A0A9D1S3V6"/>
<gene>
    <name evidence="14" type="ORF">IAC59_03505</name>
</gene>
<feature type="transmembrane region" description="Helical" evidence="13">
    <location>
        <begin position="375"/>
        <end position="395"/>
    </location>
</feature>
<reference evidence="14" key="2">
    <citation type="journal article" date="2021" name="PeerJ">
        <title>Extensive microbial diversity within the chicken gut microbiome revealed by metagenomics and culture.</title>
        <authorList>
            <person name="Gilroy R."/>
            <person name="Ravi A."/>
            <person name="Getino M."/>
            <person name="Pursley I."/>
            <person name="Horton D.L."/>
            <person name="Alikhan N.F."/>
            <person name="Baker D."/>
            <person name="Gharbi K."/>
            <person name="Hall N."/>
            <person name="Watson M."/>
            <person name="Adriaenssens E.M."/>
            <person name="Foster-Nyarko E."/>
            <person name="Jarju S."/>
            <person name="Secka A."/>
            <person name="Antonio M."/>
            <person name="Oren A."/>
            <person name="Chaudhuri R.R."/>
            <person name="La Ragione R."/>
            <person name="Hildebrand F."/>
            <person name="Pallen M.J."/>
        </authorList>
    </citation>
    <scope>NUCLEOTIDE SEQUENCE</scope>
    <source>
        <strain evidence="14">ChiSxjej2B14-8506</strain>
    </source>
</reference>
<evidence type="ECO:0000256" key="5">
    <source>
        <dbReference type="ARBA" id="ARBA00022448"/>
    </source>
</evidence>
<feature type="transmembrane region" description="Helical" evidence="13">
    <location>
        <begin position="153"/>
        <end position="173"/>
    </location>
</feature>
<dbReference type="InterPro" id="IPR002528">
    <property type="entry name" value="MATE_fam"/>
</dbReference>
<evidence type="ECO:0000256" key="2">
    <source>
        <dbReference type="ARBA" id="ARBA00004651"/>
    </source>
</evidence>